<evidence type="ECO:0000313" key="1">
    <source>
        <dbReference type="EMBL" id="EGW08939.1"/>
    </source>
</evidence>
<dbReference type="EMBL" id="JH000209">
    <property type="protein sequence ID" value="EGW08939.1"/>
    <property type="molecule type" value="Genomic_DNA"/>
</dbReference>
<evidence type="ECO:0000313" key="2">
    <source>
        <dbReference type="Proteomes" id="UP000001075"/>
    </source>
</evidence>
<gene>
    <name evidence="1" type="ORF">I79_006657</name>
</gene>
<organism evidence="1 2">
    <name type="scientific">Cricetulus griseus</name>
    <name type="common">Chinese hamster</name>
    <name type="synonym">Cricetulus barabensis griseus</name>
    <dbReference type="NCBI Taxonomy" id="10029"/>
    <lineage>
        <taxon>Eukaryota</taxon>
        <taxon>Metazoa</taxon>
        <taxon>Chordata</taxon>
        <taxon>Craniata</taxon>
        <taxon>Vertebrata</taxon>
        <taxon>Euteleostomi</taxon>
        <taxon>Mammalia</taxon>
        <taxon>Eutheria</taxon>
        <taxon>Euarchontoglires</taxon>
        <taxon>Glires</taxon>
        <taxon>Rodentia</taxon>
        <taxon>Myomorpha</taxon>
        <taxon>Muroidea</taxon>
        <taxon>Cricetidae</taxon>
        <taxon>Cricetinae</taxon>
        <taxon>Cricetulus</taxon>
    </lineage>
</organism>
<reference evidence="2" key="1">
    <citation type="journal article" date="2011" name="Nat. Biotechnol.">
        <title>The genomic sequence of the Chinese hamster ovary (CHO)-K1 cell line.</title>
        <authorList>
            <person name="Xu X."/>
            <person name="Nagarajan H."/>
            <person name="Lewis N.E."/>
            <person name="Pan S."/>
            <person name="Cai Z."/>
            <person name="Liu X."/>
            <person name="Chen W."/>
            <person name="Xie M."/>
            <person name="Wang W."/>
            <person name="Hammond S."/>
            <person name="Andersen M.R."/>
            <person name="Neff N."/>
            <person name="Passarelli B."/>
            <person name="Koh W."/>
            <person name="Fan H.C."/>
            <person name="Wang J."/>
            <person name="Gui Y."/>
            <person name="Lee K.H."/>
            <person name="Betenbaugh M.J."/>
            <person name="Quake S.R."/>
            <person name="Famili I."/>
            <person name="Palsson B.O."/>
            <person name="Wang J."/>
        </authorList>
    </citation>
    <scope>NUCLEOTIDE SEQUENCE [LARGE SCALE GENOMIC DNA]</scope>
    <source>
        <strain evidence="2">CHO K1 cell line</strain>
    </source>
</reference>
<proteinExistence type="predicted"/>
<sequence length="50" mass="5683">MGNNYFSTYLYTIFSCVATAGHTTARHTKHLHYSTSHEGHFPQIICHTSL</sequence>
<accession>G3H8F7</accession>
<protein>
    <submittedName>
        <fullName evidence="1">Uncharacterized protein</fullName>
    </submittedName>
</protein>
<dbReference type="Proteomes" id="UP000001075">
    <property type="component" value="Unassembled WGS sequence"/>
</dbReference>
<dbReference type="InParanoid" id="G3H8F7"/>
<name>G3H8F7_CRIGR</name>
<dbReference type="AlphaFoldDB" id="G3H8F7"/>